<comment type="caution">
    <text evidence="1">The sequence shown here is derived from an EMBL/GenBank/DDBJ whole genome shotgun (WGS) entry which is preliminary data.</text>
</comment>
<dbReference type="RefSeq" id="WP_174863312.1">
    <property type="nucleotide sequence ID" value="NZ_DALYTO010000007.1"/>
</dbReference>
<reference evidence="1 2" key="1">
    <citation type="submission" date="2024-08" db="EMBL/GenBank/DDBJ databases">
        <authorList>
            <person name="Feng Z."/>
            <person name="Ronholm J."/>
        </authorList>
    </citation>
    <scope>NUCLEOTIDE SEQUENCE [LARGE SCALE GENOMIC DNA]</scope>
    <source>
        <strain evidence="1 2">4-AB0-8</strain>
    </source>
</reference>
<gene>
    <name evidence="1" type="ORF">ACBP88_12040</name>
</gene>
<name>A0ABV4IED0_9BURK</name>
<dbReference type="GeneID" id="300070839"/>
<keyword evidence="2" id="KW-1185">Reference proteome</keyword>
<organism evidence="1 2">
    <name type="scientific">Comamonas jiangduensis</name>
    <dbReference type="NCBI Taxonomy" id="1194168"/>
    <lineage>
        <taxon>Bacteria</taxon>
        <taxon>Pseudomonadati</taxon>
        <taxon>Pseudomonadota</taxon>
        <taxon>Betaproteobacteria</taxon>
        <taxon>Burkholderiales</taxon>
        <taxon>Comamonadaceae</taxon>
        <taxon>Comamonas</taxon>
    </lineage>
</organism>
<protein>
    <submittedName>
        <fullName evidence="1">Uncharacterized protein</fullName>
    </submittedName>
</protein>
<dbReference type="EMBL" id="JBGJLR010000013">
    <property type="protein sequence ID" value="MEZ2740167.1"/>
    <property type="molecule type" value="Genomic_DNA"/>
</dbReference>
<sequence length="51" mass="5295">MNAPLNDAVRQALENVTLDDKPQCGLVHKYTLGCAAAQGGRGIQPFAQGGV</sequence>
<evidence type="ECO:0000313" key="1">
    <source>
        <dbReference type="EMBL" id="MEZ2740167.1"/>
    </source>
</evidence>
<dbReference type="Proteomes" id="UP001567350">
    <property type="component" value="Unassembled WGS sequence"/>
</dbReference>
<accession>A0ABV4IED0</accession>
<proteinExistence type="predicted"/>
<evidence type="ECO:0000313" key="2">
    <source>
        <dbReference type="Proteomes" id="UP001567350"/>
    </source>
</evidence>